<reference evidence="1 2" key="1">
    <citation type="submission" date="2023-02" db="EMBL/GenBank/DDBJ databases">
        <title>LHISI_Scaffold_Assembly.</title>
        <authorList>
            <person name="Stuart O.P."/>
            <person name="Cleave R."/>
            <person name="Magrath M.J.L."/>
            <person name="Mikheyev A.S."/>
        </authorList>
    </citation>
    <scope>NUCLEOTIDE SEQUENCE [LARGE SCALE GENOMIC DNA]</scope>
    <source>
        <strain evidence="1">Daus_M_001</strain>
        <tissue evidence="1">Leg muscle</tissue>
    </source>
</reference>
<evidence type="ECO:0000313" key="2">
    <source>
        <dbReference type="Proteomes" id="UP001159363"/>
    </source>
</evidence>
<name>A0ABQ9HN38_9NEOP</name>
<feature type="non-terminal residue" evidence="1">
    <location>
        <position position="73"/>
    </location>
</feature>
<sequence length="73" mass="8339">MYGLFSEEEEERENDTSYLKSVTLLLPGVTVMAIMGCFTSKDLNVKEFTRQLRKPTDEALQANSKFVCTIKNK</sequence>
<proteinExistence type="predicted"/>
<protein>
    <submittedName>
        <fullName evidence="1">Uncharacterized protein</fullName>
    </submittedName>
</protein>
<keyword evidence="2" id="KW-1185">Reference proteome</keyword>
<accession>A0ABQ9HN38</accession>
<evidence type="ECO:0000313" key="1">
    <source>
        <dbReference type="EMBL" id="KAJ8885796.1"/>
    </source>
</evidence>
<comment type="caution">
    <text evidence="1">The sequence shown here is derived from an EMBL/GenBank/DDBJ whole genome shotgun (WGS) entry which is preliminary data.</text>
</comment>
<dbReference type="EMBL" id="JARBHB010000004">
    <property type="protein sequence ID" value="KAJ8885796.1"/>
    <property type="molecule type" value="Genomic_DNA"/>
</dbReference>
<dbReference type="Proteomes" id="UP001159363">
    <property type="component" value="Chromosome X"/>
</dbReference>
<gene>
    <name evidence="1" type="ORF">PR048_011996</name>
</gene>
<organism evidence="1 2">
    <name type="scientific">Dryococelus australis</name>
    <dbReference type="NCBI Taxonomy" id="614101"/>
    <lineage>
        <taxon>Eukaryota</taxon>
        <taxon>Metazoa</taxon>
        <taxon>Ecdysozoa</taxon>
        <taxon>Arthropoda</taxon>
        <taxon>Hexapoda</taxon>
        <taxon>Insecta</taxon>
        <taxon>Pterygota</taxon>
        <taxon>Neoptera</taxon>
        <taxon>Polyneoptera</taxon>
        <taxon>Phasmatodea</taxon>
        <taxon>Verophasmatodea</taxon>
        <taxon>Anareolatae</taxon>
        <taxon>Phasmatidae</taxon>
        <taxon>Eurycanthinae</taxon>
        <taxon>Dryococelus</taxon>
    </lineage>
</organism>